<dbReference type="Proteomes" id="UP001148786">
    <property type="component" value="Unassembled WGS sequence"/>
</dbReference>
<dbReference type="InterPro" id="IPR016197">
    <property type="entry name" value="Chromo-like_dom_sf"/>
</dbReference>
<feature type="compositionally biased region" description="Basic and acidic residues" evidence="3">
    <location>
        <begin position="90"/>
        <end position="101"/>
    </location>
</feature>
<comment type="subcellular location">
    <subcellularLocation>
        <location evidence="1">Nucleus</location>
    </subcellularLocation>
</comment>
<evidence type="ECO:0000259" key="4">
    <source>
        <dbReference type="PROSITE" id="PS50013"/>
    </source>
</evidence>
<evidence type="ECO:0000256" key="1">
    <source>
        <dbReference type="ARBA" id="ARBA00004123"/>
    </source>
</evidence>
<evidence type="ECO:0000313" key="6">
    <source>
        <dbReference type="Proteomes" id="UP001148786"/>
    </source>
</evidence>
<gene>
    <name evidence="5" type="ORF">NLJ89_g4219</name>
</gene>
<dbReference type="GO" id="GO:0005634">
    <property type="term" value="C:nucleus"/>
    <property type="evidence" value="ECO:0007669"/>
    <property type="project" value="UniProtKB-SubCell"/>
</dbReference>
<dbReference type="Gene3D" id="2.40.50.40">
    <property type="match status" value="2"/>
</dbReference>
<dbReference type="SMART" id="SM00298">
    <property type="entry name" value="CHROMO"/>
    <property type="match status" value="1"/>
</dbReference>
<dbReference type="PANTHER" id="PTHR22812">
    <property type="entry name" value="CHROMOBOX PROTEIN"/>
    <property type="match status" value="1"/>
</dbReference>
<feature type="domain" description="Chromo" evidence="4">
    <location>
        <begin position="43"/>
        <end position="107"/>
    </location>
</feature>
<evidence type="ECO:0000256" key="3">
    <source>
        <dbReference type="SAM" id="MobiDB-lite"/>
    </source>
</evidence>
<evidence type="ECO:0000256" key="2">
    <source>
        <dbReference type="ARBA" id="ARBA00023242"/>
    </source>
</evidence>
<dbReference type="OrthoDB" id="433924at2759"/>
<dbReference type="EMBL" id="JANKHO010000340">
    <property type="protein sequence ID" value="KAJ3511240.1"/>
    <property type="molecule type" value="Genomic_DNA"/>
</dbReference>
<accession>A0A9W8K3A0</accession>
<name>A0A9W8K3A0_9AGAR</name>
<proteinExistence type="predicted"/>
<dbReference type="PROSITE" id="PS50013">
    <property type="entry name" value="CHROMO_2"/>
    <property type="match status" value="1"/>
</dbReference>
<keyword evidence="2" id="KW-0539">Nucleus</keyword>
<keyword evidence="6" id="KW-1185">Reference proteome</keyword>
<dbReference type="InterPro" id="IPR000953">
    <property type="entry name" value="Chromo/chromo_shadow_dom"/>
</dbReference>
<dbReference type="GO" id="GO:0006338">
    <property type="term" value="P:chromatin remodeling"/>
    <property type="evidence" value="ECO:0007669"/>
    <property type="project" value="UniProtKB-ARBA"/>
</dbReference>
<sequence length="246" mass="27330">MGAASRSESEDSTHPLPRKNAKADATTDDAQSGDDGSENGEEYEIEEVLDAKRGYFPDGRIGYFVKWKGYGPEDNSWVDENDAVKNAFRKSVDKKEKEKTASPKKPRKSVPADDSSDAGVVTTAKKRGRKPISQKVDSEDEMDVDQPETRAPKKARKNANAAASKASKKRSKSPEERALVSMEQYMHLEDWEGLVKSVDTVETLSGTLVAYFTLNSGEAAMEKTEICRERFPSKRQVKTSGVRRLF</sequence>
<dbReference type="Pfam" id="PF00385">
    <property type="entry name" value="Chromo"/>
    <property type="match status" value="1"/>
</dbReference>
<feature type="compositionally biased region" description="Acidic residues" evidence="3">
    <location>
        <begin position="31"/>
        <end position="44"/>
    </location>
</feature>
<protein>
    <recommendedName>
        <fullName evidence="4">Chromo domain-containing protein</fullName>
    </recommendedName>
</protein>
<feature type="region of interest" description="Disordered" evidence="3">
    <location>
        <begin position="88"/>
        <end position="177"/>
    </location>
</feature>
<dbReference type="AlphaFoldDB" id="A0A9W8K3A0"/>
<comment type="caution">
    <text evidence="5">The sequence shown here is derived from an EMBL/GenBank/DDBJ whole genome shotgun (WGS) entry which is preliminary data.</text>
</comment>
<dbReference type="SUPFAM" id="SSF54160">
    <property type="entry name" value="Chromo domain-like"/>
    <property type="match status" value="1"/>
</dbReference>
<dbReference type="InterPro" id="IPR023780">
    <property type="entry name" value="Chromo_domain"/>
</dbReference>
<reference evidence="5" key="1">
    <citation type="submission" date="2022-07" db="EMBL/GenBank/DDBJ databases">
        <title>Genome Sequence of Agrocybe chaxingu.</title>
        <authorList>
            <person name="Buettner E."/>
        </authorList>
    </citation>
    <scope>NUCLEOTIDE SEQUENCE</scope>
    <source>
        <strain evidence="5">MP-N11</strain>
    </source>
</reference>
<dbReference type="InterPro" id="IPR051219">
    <property type="entry name" value="Heterochromatin_chromo-domain"/>
</dbReference>
<organism evidence="5 6">
    <name type="scientific">Agrocybe chaxingu</name>
    <dbReference type="NCBI Taxonomy" id="84603"/>
    <lineage>
        <taxon>Eukaryota</taxon>
        <taxon>Fungi</taxon>
        <taxon>Dikarya</taxon>
        <taxon>Basidiomycota</taxon>
        <taxon>Agaricomycotina</taxon>
        <taxon>Agaricomycetes</taxon>
        <taxon>Agaricomycetidae</taxon>
        <taxon>Agaricales</taxon>
        <taxon>Agaricineae</taxon>
        <taxon>Strophariaceae</taxon>
        <taxon>Agrocybe</taxon>
    </lineage>
</organism>
<feature type="region of interest" description="Disordered" evidence="3">
    <location>
        <begin position="1"/>
        <end position="44"/>
    </location>
</feature>
<evidence type="ECO:0000313" key="5">
    <source>
        <dbReference type="EMBL" id="KAJ3511240.1"/>
    </source>
</evidence>